<dbReference type="Gene3D" id="3.10.129.10">
    <property type="entry name" value="Hotdog Thioesterase"/>
    <property type="match status" value="1"/>
</dbReference>
<feature type="domain" description="CBS" evidence="3">
    <location>
        <begin position="313"/>
        <end position="372"/>
    </location>
</feature>
<dbReference type="SUPFAM" id="SSF46785">
    <property type="entry name" value="Winged helix' DNA-binding domain"/>
    <property type="match status" value="1"/>
</dbReference>
<dbReference type="AlphaFoldDB" id="A0A2N5N9L8"/>
<dbReference type="InterPro" id="IPR010766">
    <property type="entry name" value="DRTGG"/>
</dbReference>
<comment type="caution">
    <text evidence="4">The sequence shown here is derived from an EMBL/GenBank/DDBJ whole genome shotgun (WGS) entry which is preliminary data.</text>
</comment>
<evidence type="ECO:0000256" key="2">
    <source>
        <dbReference type="PROSITE-ProRule" id="PRU00703"/>
    </source>
</evidence>
<dbReference type="EMBL" id="NFEZ01000003">
    <property type="protein sequence ID" value="PLT47018.1"/>
    <property type="molecule type" value="Genomic_DNA"/>
</dbReference>
<dbReference type="SUPFAM" id="SSF75138">
    <property type="entry name" value="HprK N-terminal domain-like"/>
    <property type="match status" value="1"/>
</dbReference>
<keyword evidence="5" id="KW-1185">Reference proteome</keyword>
<dbReference type="InterPro" id="IPR000644">
    <property type="entry name" value="CBS_dom"/>
</dbReference>
<dbReference type="SUPFAM" id="SSF54637">
    <property type="entry name" value="Thioesterase/thiol ester dehydrase-isomerase"/>
    <property type="match status" value="1"/>
</dbReference>
<organism evidence="4 5">
    <name type="scientific">Paenibacillus pasadenensis</name>
    <dbReference type="NCBI Taxonomy" id="217090"/>
    <lineage>
        <taxon>Bacteria</taxon>
        <taxon>Bacillati</taxon>
        <taxon>Bacillota</taxon>
        <taxon>Bacilli</taxon>
        <taxon>Bacillales</taxon>
        <taxon>Paenibacillaceae</taxon>
        <taxon>Paenibacillus</taxon>
    </lineage>
</organism>
<dbReference type="PANTHER" id="PTHR43080">
    <property type="entry name" value="CBS DOMAIN-CONTAINING PROTEIN CBSX3, MITOCHONDRIAL"/>
    <property type="match status" value="1"/>
</dbReference>
<evidence type="ECO:0000313" key="5">
    <source>
        <dbReference type="Proteomes" id="UP000234789"/>
    </source>
</evidence>
<accession>A0A2N5N9L8</accession>
<evidence type="ECO:0000313" key="4">
    <source>
        <dbReference type="EMBL" id="PLT47018.1"/>
    </source>
</evidence>
<evidence type="ECO:0000256" key="1">
    <source>
        <dbReference type="ARBA" id="ARBA00023122"/>
    </source>
</evidence>
<dbReference type="InterPro" id="IPR051257">
    <property type="entry name" value="Diverse_CBS-Domain"/>
</dbReference>
<dbReference type="PANTHER" id="PTHR43080:SF2">
    <property type="entry name" value="CBS DOMAIN-CONTAINING PROTEIN"/>
    <property type="match status" value="1"/>
</dbReference>
<dbReference type="CDD" id="cd04596">
    <property type="entry name" value="CBS_pair_DRTGG_assoc"/>
    <property type="match status" value="1"/>
</dbReference>
<dbReference type="InterPro" id="IPR046342">
    <property type="entry name" value="CBS_dom_sf"/>
</dbReference>
<dbReference type="Pfam" id="PF07085">
    <property type="entry name" value="DRTGG"/>
    <property type="match status" value="1"/>
</dbReference>
<dbReference type="Gene3D" id="3.40.1390.20">
    <property type="entry name" value="HprK N-terminal domain-like"/>
    <property type="match status" value="1"/>
</dbReference>
<dbReference type="SUPFAM" id="SSF54631">
    <property type="entry name" value="CBS-domain pair"/>
    <property type="match status" value="1"/>
</dbReference>
<dbReference type="InterPro" id="IPR006683">
    <property type="entry name" value="Thioestr_dom"/>
</dbReference>
<gene>
    <name evidence="4" type="ORF">B8V81_1242</name>
</gene>
<evidence type="ECO:0000259" key="3">
    <source>
        <dbReference type="PROSITE" id="PS51371"/>
    </source>
</evidence>
<proteinExistence type="predicted"/>
<dbReference type="InterPro" id="IPR036390">
    <property type="entry name" value="WH_DNA-bd_sf"/>
</dbReference>
<dbReference type="SMART" id="SM00116">
    <property type="entry name" value="CBS"/>
    <property type="match status" value="2"/>
</dbReference>
<dbReference type="Pfam" id="PF03061">
    <property type="entry name" value="4HBT"/>
    <property type="match status" value="1"/>
</dbReference>
<reference evidence="4 5" key="1">
    <citation type="submission" date="2017-05" db="EMBL/GenBank/DDBJ databases">
        <title>Functional genome analysis of Paenibacillus pasadenensis strain R16: insights on endophytic life style and antifungal activity.</title>
        <authorList>
            <person name="Passera A."/>
            <person name="Marcolungo L."/>
            <person name="Casati P."/>
            <person name="Brasca M."/>
            <person name="Quaglino F."/>
            <person name="Delledonne M."/>
        </authorList>
    </citation>
    <scope>NUCLEOTIDE SEQUENCE [LARGE SCALE GENOMIC DNA]</scope>
    <source>
        <strain evidence="4 5">R16</strain>
    </source>
</reference>
<dbReference type="Proteomes" id="UP000234789">
    <property type="component" value="Unassembled WGS sequence"/>
</dbReference>
<dbReference type="InterPro" id="IPR029069">
    <property type="entry name" value="HotDog_dom_sf"/>
</dbReference>
<keyword evidence="1 2" id="KW-0129">CBS domain</keyword>
<dbReference type="InterPro" id="IPR028979">
    <property type="entry name" value="Ser_kin/Pase_Hpr-like_N_sf"/>
</dbReference>
<dbReference type="Pfam" id="PF00571">
    <property type="entry name" value="CBS"/>
    <property type="match status" value="1"/>
</dbReference>
<sequence>MYEVEAGLREYRLRQASAQKTAPARFAIIKGTKEASAKGKAEEPLMPPDNHPPSSLETMTKHEQLIRHIEALEPGTRISVRGIARELDVSEGTAYKAIKEAEELGVVATKKRIGTVRVHRSRRGSLEGLTFGDVADIVEGQLLGGSGGLQRTLHKFVIGAMELDAMLRYINEDSLLIVGNREEAHRLALEQGAGVLITGGFDTSDEAKRLADERGLPIIVSRHDTFTVASMINRAMYDRLIKQKIVLIEDIMSFARPADVLKHGDTAADFHRLAGLTGSFRFPVLDERGRVSGMMTAKDAAGSEPDAPVERLMTRHPITAAPNITVTSAAHTMAAEGIDLLPVVDRHRRLLGVITRQEVQEAMRITGRQGESGETFDELILAGFKPDGSAKGFRYAGVAAAQMSGMPGTVSEGVLSTLMLQAARRMVRESGRGDHMVESVTTYFFRPVAIDAELVLEPAVLELSRKNARLEIELSDPGGVAAKAILSMQLMDG</sequence>
<protein>
    <submittedName>
        <fullName evidence="4">Cytosolic protein containing multiple CBS domain</fullName>
    </submittedName>
</protein>
<dbReference type="PROSITE" id="PS51371">
    <property type="entry name" value="CBS"/>
    <property type="match status" value="1"/>
</dbReference>
<name>A0A2N5N9L8_9BACL</name>
<dbReference type="Gene3D" id="1.10.10.10">
    <property type="entry name" value="Winged helix-like DNA-binding domain superfamily/Winged helix DNA-binding domain"/>
    <property type="match status" value="1"/>
</dbReference>
<dbReference type="InterPro" id="IPR036388">
    <property type="entry name" value="WH-like_DNA-bd_sf"/>
</dbReference>
<dbReference type="Gene3D" id="3.10.580.10">
    <property type="entry name" value="CBS-domain"/>
    <property type="match status" value="1"/>
</dbReference>